<evidence type="ECO:0000313" key="2">
    <source>
        <dbReference type="EMBL" id="KAK7933461.1"/>
    </source>
</evidence>
<sequence>MGKAQLAHHCTRAVRRSQSEQARLPTRRKRAGVHVCERSVHVQSSPASLGPDCGDSPEFTFFTWNPTVVIHQSHLLHLDLTVMVHQSHLLRLDLTVMIHQSSHLLHSGPDCGDSPEFTCFTWT</sequence>
<dbReference type="Proteomes" id="UP001460270">
    <property type="component" value="Unassembled WGS sequence"/>
</dbReference>
<name>A0AAW0PZ05_9GOBI</name>
<proteinExistence type="predicted"/>
<accession>A0AAW0PZ05</accession>
<protein>
    <submittedName>
        <fullName evidence="2">Uncharacterized protein</fullName>
    </submittedName>
</protein>
<dbReference type="EMBL" id="JBBPFD010000003">
    <property type="protein sequence ID" value="KAK7933461.1"/>
    <property type="molecule type" value="Genomic_DNA"/>
</dbReference>
<reference evidence="3" key="1">
    <citation type="submission" date="2024-04" db="EMBL/GenBank/DDBJ databases">
        <title>Salinicola lusitanus LLJ914,a marine bacterium isolated from the Okinawa Trough.</title>
        <authorList>
            <person name="Li J."/>
        </authorList>
    </citation>
    <scope>NUCLEOTIDE SEQUENCE [LARGE SCALE GENOMIC DNA]</scope>
</reference>
<comment type="caution">
    <text evidence="2">The sequence shown here is derived from an EMBL/GenBank/DDBJ whole genome shotgun (WGS) entry which is preliminary data.</text>
</comment>
<gene>
    <name evidence="2" type="ORF">WMY93_004357</name>
</gene>
<keyword evidence="3" id="KW-1185">Reference proteome</keyword>
<feature type="region of interest" description="Disordered" evidence="1">
    <location>
        <begin position="1"/>
        <end position="30"/>
    </location>
</feature>
<evidence type="ECO:0000313" key="3">
    <source>
        <dbReference type="Proteomes" id="UP001460270"/>
    </source>
</evidence>
<organism evidence="2 3">
    <name type="scientific">Mugilogobius chulae</name>
    <name type="common">yellowstripe goby</name>
    <dbReference type="NCBI Taxonomy" id="88201"/>
    <lineage>
        <taxon>Eukaryota</taxon>
        <taxon>Metazoa</taxon>
        <taxon>Chordata</taxon>
        <taxon>Craniata</taxon>
        <taxon>Vertebrata</taxon>
        <taxon>Euteleostomi</taxon>
        <taxon>Actinopterygii</taxon>
        <taxon>Neopterygii</taxon>
        <taxon>Teleostei</taxon>
        <taxon>Neoteleostei</taxon>
        <taxon>Acanthomorphata</taxon>
        <taxon>Gobiaria</taxon>
        <taxon>Gobiiformes</taxon>
        <taxon>Gobioidei</taxon>
        <taxon>Gobiidae</taxon>
        <taxon>Gobionellinae</taxon>
        <taxon>Mugilogobius</taxon>
    </lineage>
</organism>
<dbReference type="AlphaFoldDB" id="A0AAW0PZ05"/>
<evidence type="ECO:0000256" key="1">
    <source>
        <dbReference type="SAM" id="MobiDB-lite"/>
    </source>
</evidence>